<protein>
    <submittedName>
        <fullName evidence="1">Uncharacterized protein</fullName>
    </submittedName>
</protein>
<comment type="caution">
    <text evidence="1">The sequence shown here is derived from an EMBL/GenBank/DDBJ whole genome shotgun (WGS) entry which is preliminary data.</text>
</comment>
<evidence type="ECO:0000313" key="2">
    <source>
        <dbReference type="Proteomes" id="UP000277671"/>
    </source>
</evidence>
<sequence length="134" mass="14792">MRRVLKESVIRLPITLHRAATRAAPWHVDLQLDDHTGFNPFTCEALTEADARRDLTHLVAGTLSRVKQGPVVVIGGEGQYADSVHIINPEPGGWAIHVIRQGRRTTIWRGDFTRSDALQQVLDNVGGEPSVISL</sequence>
<gene>
    <name evidence="1" type="ORF">BDK92_2617</name>
</gene>
<dbReference type="OrthoDB" id="9862912at2"/>
<proteinExistence type="predicted"/>
<evidence type="ECO:0000313" key="1">
    <source>
        <dbReference type="EMBL" id="RKR88306.1"/>
    </source>
</evidence>
<dbReference type="Proteomes" id="UP000277671">
    <property type="component" value="Unassembled WGS sequence"/>
</dbReference>
<dbReference type="AlphaFoldDB" id="A0A495JH36"/>
<name>A0A495JH36_9ACTN</name>
<dbReference type="EMBL" id="RBKT01000001">
    <property type="protein sequence ID" value="RKR88306.1"/>
    <property type="molecule type" value="Genomic_DNA"/>
</dbReference>
<keyword evidence="2" id="KW-1185">Reference proteome</keyword>
<dbReference type="RefSeq" id="WP_121156936.1">
    <property type="nucleotide sequence ID" value="NZ_RBKT01000001.1"/>
</dbReference>
<accession>A0A495JH36</accession>
<reference evidence="1 2" key="1">
    <citation type="submission" date="2018-10" db="EMBL/GenBank/DDBJ databases">
        <title>Sequencing the genomes of 1000 actinobacteria strains.</title>
        <authorList>
            <person name="Klenk H.-P."/>
        </authorList>
    </citation>
    <scope>NUCLEOTIDE SEQUENCE [LARGE SCALE GENOMIC DNA]</scope>
    <source>
        <strain evidence="1 2">DSM 45175</strain>
    </source>
</reference>
<organism evidence="1 2">
    <name type="scientific">Micromonospora pisi</name>
    <dbReference type="NCBI Taxonomy" id="589240"/>
    <lineage>
        <taxon>Bacteria</taxon>
        <taxon>Bacillati</taxon>
        <taxon>Actinomycetota</taxon>
        <taxon>Actinomycetes</taxon>
        <taxon>Micromonosporales</taxon>
        <taxon>Micromonosporaceae</taxon>
        <taxon>Micromonospora</taxon>
    </lineage>
</organism>